<protein>
    <submittedName>
        <fullName evidence="1">Uncharacterized protein</fullName>
    </submittedName>
</protein>
<evidence type="ECO:0000313" key="2">
    <source>
        <dbReference type="Proteomes" id="UP000625711"/>
    </source>
</evidence>
<organism evidence="1 2">
    <name type="scientific">Rhynchophorus ferrugineus</name>
    <name type="common">Red palm weevil</name>
    <name type="synonym">Curculio ferrugineus</name>
    <dbReference type="NCBI Taxonomy" id="354439"/>
    <lineage>
        <taxon>Eukaryota</taxon>
        <taxon>Metazoa</taxon>
        <taxon>Ecdysozoa</taxon>
        <taxon>Arthropoda</taxon>
        <taxon>Hexapoda</taxon>
        <taxon>Insecta</taxon>
        <taxon>Pterygota</taxon>
        <taxon>Neoptera</taxon>
        <taxon>Endopterygota</taxon>
        <taxon>Coleoptera</taxon>
        <taxon>Polyphaga</taxon>
        <taxon>Cucujiformia</taxon>
        <taxon>Curculionidae</taxon>
        <taxon>Dryophthorinae</taxon>
        <taxon>Rhynchophorus</taxon>
    </lineage>
</organism>
<name>A0A834INW4_RHYFE</name>
<sequence>MLEKKSAHEYKEQGIVILSEIPCCGPEVVAFICKDTKVKIIMSNVLATSRSRRRNHVILADSNVAQLVVQNIFVAAVSTILKNVILICYHLRTKIWKQFCQEVTIILKATN</sequence>
<reference evidence="1" key="1">
    <citation type="submission" date="2020-08" db="EMBL/GenBank/DDBJ databases">
        <title>Genome sequencing and assembly of the red palm weevil Rhynchophorus ferrugineus.</title>
        <authorList>
            <person name="Dias G.B."/>
            <person name="Bergman C.M."/>
            <person name="Manee M."/>
        </authorList>
    </citation>
    <scope>NUCLEOTIDE SEQUENCE</scope>
    <source>
        <strain evidence="1">AA-2017</strain>
        <tissue evidence="1">Whole larva</tissue>
    </source>
</reference>
<accession>A0A834INW4</accession>
<evidence type="ECO:0000313" key="1">
    <source>
        <dbReference type="EMBL" id="KAF7283820.1"/>
    </source>
</evidence>
<proteinExistence type="predicted"/>
<comment type="caution">
    <text evidence="1">The sequence shown here is derived from an EMBL/GenBank/DDBJ whole genome shotgun (WGS) entry which is preliminary data.</text>
</comment>
<dbReference type="EMBL" id="JAACXV010000086">
    <property type="protein sequence ID" value="KAF7283820.1"/>
    <property type="molecule type" value="Genomic_DNA"/>
</dbReference>
<keyword evidence="2" id="KW-1185">Reference proteome</keyword>
<dbReference type="Proteomes" id="UP000625711">
    <property type="component" value="Unassembled WGS sequence"/>
</dbReference>
<dbReference type="AlphaFoldDB" id="A0A834INW4"/>
<gene>
    <name evidence="1" type="ORF">GWI33_022860</name>
</gene>